<dbReference type="SUPFAM" id="SSF55753">
    <property type="entry name" value="Actin depolymerizing proteins"/>
    <property type="match status" value="1"/>
</dbReference>
<accession>A0A448X6S2</accession>
<evidence type="ECO:0000313" key="2">
    <source>
        <dbReference type="EMBL" id="VEL29449.1"/>
    </source>
</evidence>
<feature type="region of interest" description="Disordered" evidence="1">
    <location>
        <begin position="1"/>
        <end position="47"/>
    </location>
</feature>
<feature type="compositionally biased region" description="Basic and acidic residues" evidence="1">
    <location>
        <begin position="13"/>
        <end position="41"/>
    </location>
</feature>
<dbReference type="EMBL" id="CAAALY010103232">
    <property type="protein sequence ID" value="VEL29449.1"/>
    <property type="molecule type" value="Genomic_DNA"/>
</dbReference>
<reference evidence="2" key="1">
    <citation type="submission" date="2018-11" db="EMBL/GenBank/DDBJ databases">
        <authorList>
            <consortium name="Pathogen Informatics"/>
        </authorList>
    </citation>
    <scope>NUCLEOTIDE SEQUENCE</scope>
</reference>
<dbReference type="Proteomes" id="UP000784294">
    <property type="component" value="Unassembled WGS sequence"/>
</dbReference>
<name>A0A448X6S2_9PLAT</name>
<evidence type="ECO:0000313" key="3">
    <source>
        <dbReference type="Proteomes" id="UP000784294"/>
    </source>
</evidence>
<evidence type="ECO:0008006" key="4">
    <source>
        <dbReference type="Google" id="ProtNLM"/>
    </source>
</evidence>
<dbReference type="AlphaFoldDB" id="A0A448X6S2"/>
<organism evidence="2 3">
    <name type="scientific">Protopolystoma xenopodis</name>
    <dbReference type="NCBI Taxonomy" id="117903"/>
    <lineage>
        <taxon>Eukaryota</taxon>
        <taxon>Metazoa</taxon>
        <taxon>Spiralia</taxon>
        <taxon>Lophotrochozoa</taxon>
        <taxon>Platyhelminthes</taxon>
        <taxon>Monogenea</taxon>
        <taxon>Polyopisthocotylea</taxon>
        <taxon>Polystomatidea</taxon>
        <taxon>Polystomatidae</taxon>
        <taxon>Protopolystoma</taxon>
    </lineage>
</organism>
<keyword evidence="3" id="KW-1185">Reference proteome</keyword>
<feature type="compositionally biased region" description="Acidic residues" evidence="1">
    <location>
        <begin position="1"/>
        <end position="12"/>
    </location>
</feature>
<dbReference type="OrthoDB" id="20529at2759"/>
<gene>
    <name evidence="2" type="ORF">PXEA_LOCUS22889</name>
</gene>
<dbReference type="Gene3D" id="3.40.20.10">
    <property type="entry name" value="Severin"/>
    <property type="match status" value="1"/>
</dbReference>
<protein>
    <recommendedName>
        <fullName evidence="4">Gelsolin-like domain-containing protein</fullName>
    </recommendedName>
</protein>
<dbReference type="InterPro" id="IPR029006">
    <property type="entry name" value="ADF-H/Gelsolin-like_dom_sf"/>
</dbReference>
<comment type="caution">
    <text evidence="2">The sequence shown here is derived from an EMBL/GenBank/DDBJ whole genome shotgun (WGS) entry which is preliminary data.</text>
</comment>
<sequence length="167" mass="19815">MYDFDDDEEVDESAIKEENECSKQGTEDKSDKRAPRGCKPEDYEEEEEEEERTRTVVYFWQGRLTSDIAWLQFNFSVRKDMSARLSRNPVDPGRPLKVEFKHVHQQQEDLVFLAHFRQQFVIHLGHYKDRYSDTLTNSVQMYHLRANGNPIASRCIEVRHFITILSL</sequence>
<proteinExistence type="predicted"/>
<evidence type="ECO:0000256" key="1">
    <source>
        <dbReference type="SAM" id="MobiDB-lite"/>
    </source>
</evidence>